<proteinExistence type="predicted"/>
<dbReference type="AlphaFoldDB" id="A0A7R9I5N2"/>
<evidence type="ECO:0000313" key="2">
    <source>
        <dbReference type="EMBL" id="CAD7448512.1"/>
    </source>
</evidence>
<feature type="region of interest" description="Disordered" evidence="1">
    <location>
        <begin position="128"/>
        <end position="176"/>
    </location>
</feature>
<sequence>MEKNRNGARYFRNPPQPHMCIQDYIHWSEFLATDPEAPVLISGASNFFGEAMGLKQTKLNLGIQEPCYINVLSWGKISIPRRQDDPVPLYGGMRIPQSNLMANNKRVVIPRRPPIIFAVMINPQILKDSGKTATDPSPSASSDQALGTLRNEDSTNSYRGKSNKEMFCVRPKKSEE</sequence>
<organism evidence="2">
    <name type="scientific">Timema bartmani</name>
    <dbReference type="NCBI Taxonomy" id="61472"/>
    <lineage>
        <taxon>Eukaryota</taxon>
        <taxon>Metazoa</taxon>
        <taxon>Ecdysozoa</taxon>
        <taxon>Arthropoda</taxon>
        <taxon>Hexapoda</taxon>
        <taxon>Insecta</taxon>
        <taxon>Pterygota</taxon>
        <taxon>Neoptera</taxon>
        <taxon>Polyneoptera</taxon>
        <taxon>Phasmatodea</taxon>
        <taxon>Timematodea</taxon>
        <taxon>Timematoidea</taxon>
        <taxon>Timematidae</taxon>
        <taxon>Timema</taxon>
    </lineage>
</organism>
<gene>
    <name evidence="2" type="ORF">TBIB3V08_LOCUS10798</name>
</gene>
<evidence type="ECO:0000256" key="1">
    <source>
        <dbReference type="SAM" id="MobiDB-lite"/>
    </source>
</evidence>
<protein>
    <submittedName>
        <fullName evidence="2">Uncharacterized protein</fullName>
    </submittedName>
</protein>
<feature type="compositionally biased region" description="Polar residues" evidence="1">
    <location>
        <begin position="131"/>
        <end position="145"/>
    </location>
</feature>
<name>A0A7R9I5N2_9NEOP</name>
<dbReference type="EMBL" id="OD570120">
    <property type="protein sequence ID" value="CAD7448512.1"/>
    <property type="molecule type" value="Genomic_DNA"/>
</dbReference>
<accession>A0A7R9I5N2</accession>
<reference evidence="2" key="1">
    <citation type="submission" date="2020-11" db="EMBL/GenBank/DDBJ databases">
        <authorList>
            <person name="Tran Van P."/>
        </authorList>
    </citation>
    <scope>NUCLEOTIDE SEQUENCE</scope>
</reference>